<protein>
    <recommendedName>
        <fullName evidence="9">ABC transporter domain-containing protein</fullName>
    </recommendedName>
</protein>
<evidence type="ECO:0000256" key="8">
    <source>
        <dbReference type="SAM" id="Phobius"/>
    </source>
</evidence>
<dbReference type="GO" id="GO:0016020">
    <property type="term" value="C:membrane"/>
    <property type="evidence" value="ECO:0007669"/>
    <property type="project" value="InterPro"/>
</dbReference>
<dbReference type="InterPro" id="IPR015860">
    <property type="entry name" value="ABC_transpr_TagH-like"/>
</dbReference>
<evidence type="ECO:0000256" key="1">
    <source>
        <dbReference type="ARBA" id="ARBA00005417"/>
    </source>
</evidence>
<dbReference type="SMART" id="SM00382">
    <property type="entry name" value="AAA"/>
    <property type="match status" value="1"/>
</dbReference>
<dbReference type="PANTHER" id="PTHR46743:SF2">
    <property type="entry name" value="TEICHOIC ACIDS EXPORT ATP-BINDING PROTEIN TAGH"/>
    <property type="match status" value="1"/>
</dbReference>
<dbReference type="AlphaFoldDB" id="A0A4R5N8W1"/>
<keyword evidence="7 8" id="KW-0472">Membrane</keyword>
<organism evidence="10 11">
    <name type="scientific">Leuconostoc fallax</name>
    <dbReference type="NCBI Taxonomy" id="1251"/>
    <lineage>
        <taxon>Bacteria</taxon>
        <taxon>Bacillati</taxon>
        <taxon>Bacillota</taxon>
        <taxon>Bacilli</taxon>
        <taxon>Lactobacillales</taxon>
        <taxon>Lactobacillaceae</taxon>
        <taxon>Leuconostoc</taxon>
    </lineage>
</organism>
<dbReference type="InterPro" id="IPR050683">
    <property type="entry name" value="Bact_Polysacc_Export_ATP-bd"/>
</dbReference>
<dbReference type="Gene3D" id="3.40.50.300">
    <property type="entry name" value="P-loop containing nucleotide triphosphate hydrolases"/>
    <property type="match status" value="1"/>
</dbReference>
<keyword evidence="5" id="KW-0067">ATP-binding</keyword>
<dbReference type="InterPro" id="IPR003593">
    <property type="entry name" value="AAA+_ATPase"/>
</dbReference>
<evidence type="ECO:0000259" key="9">
    <source>
        <dbReference type="PROSITE" id="PS50893"/>
    </source>
</evidence>
<dbReference type="PROSITE" id="PS50893">
    <property type="entry name" value="ABC_TRANSPORTER_2"/>
    <property type="match status" value="1"/>
</dbReference>
<keyword evidence="8" id="KW-1133">Transmembrane helix</keyword>
<evidence type="ECO:0000256" key="7">
    <source>
        <dbReference type="ARBA" id="ARBA00023136"/>
    </source>
</evidence>
<dbReference type="GO" id="GO:0140359">
    <property type="term" value="F:ABC-type transporter activity"/>
    <property type="evidence" value="ECO:0007669"/>
    <property type="project" value="InterPro"/>
</dbReference>
<gene>
    <name evidence="10" type="ORF">C5L23_000250</name>
</gene>
<dbReference type="InterPro" id="IPR017871">
    <property type="entry name" value="ABC_transporter-like_CS"/>
</dbReference>
<dbReference type="EMBL" id="PUFI01000014">
    <property type="protein sequence ID" value="TDG67944.1"/>
    <property type="molecule type" value="Genomic_DNA"/>
</dbReference>
<dbReference type="InterPro" id="IPR003439">
    <property type="entry name" value="ABC_transporter-like_ATP-bd"/>
</dbReference>
<keyword evidence="8" id="KW-0812">Transmembrane</keyword>
<dbReference type="PROSITE" id="PS00211">
    <property type="entry name" value="ABC_TRANSPORTER_1"/>
    <property type="match status" value="1"/>
</dbReference>
<accession>A0A4R5N8W1</accession>
<dbReference type="Pfam" id="PF00005">
    <property type="entry name" value="ABC_tran"/>
    <property type="match status" value="1"/>
</dbReference>
<evidence type="ECO:0000256" key="4">
    <source>
        <dbReference type="ARBA" id="ARBA00022741"/>
    </source>
</evidence>
<dbReference type="InterPro" id="IPR027417">
    <property type="entry name" value="P-loop_NTPase"/>
</dbReference>
<dbReference type="Proteomes" id="UP000295681">
    <property type="component" value="Unassembled WGS sequence"/>
</dbReference>
<comment type="caution">
    <text evidence="10">The sequence shown here is derived from an EMBL/GenBank/DDBJ whole genome shotgun (WGS) entry which is preliminary data.</text>
</comment>
<feature type="transmembrane region" description="Helical" evidence="8">
    <location>
        <begin position="300"/>
        <end position="324"/>
    </location>
</feature>
<dbReference type="STRING" id="907931.GCA_000165675_01128"/>
<proteinExistence type="inferred from homology"/>
<keyword evidence="2" id="KW-0813">Transport</keyword>
<dbReference type="SUPFAM" id="SSF52540">
    <property type="entry name" value="P-loop containing nucleoside triphosphate hydrolases"/>
    <property type="match status" value="1"/>
</dbReference>
<dbReference type="PANTHER" id="PTHR46743">
    <property type="entry name" value="TEICHOIC ACIDS EXPORT ATP-BINDING PROTEIN TAGH"/>
    <property type="match status" value="1"/>
</dbReference>
<keyword evidence="11" id="KW-1185">Reference proteome</keyword>
<dbReference type="GO" id="GO:0005524">
    <property type="term" value="F:ATP binding"/>
    <property type="evidence" value="ECO:0007669"/>
    <property type="project" value="UniProtKB-KW"/>
</dbReference>
<keyword evidence="4" id="KW-0547">Nucleotide-binding</keyword>
<dbReference type="GO" id="GO:0016887">
    <property type="term" value="F:ATP hydrolysis activity"/>
    <property type="evidence" value="ECO:0007669"/>
    <property type="project" value="InterPro"/>
</dbReference>
<evidence type="ECO:0000256" key="2">
    <source>
        <dbReference type="ARBA" id="ARBA00022448"/>
    </source>
</evidence>
<comment type="similarity">
    <text evidence="1">Belongs to the ABC transporter superfamily.</text>
</comment>
<evidence type="ECO:0000256" key="6">
    <source>
        <dbReference type="ARBA" id="ARBA00022967"/>
    </source>
</evidence>
<dbReference type="FunFam" id="3.40.50.300:FF:003010">
    <property type="entry name" value="Teichoic acids export ATP-binding protein TagH"/>
    <property type="match status" value="1"/>
</dbReference>
<evidence type="ECO:0000256" key="5">
    <source>
        <dbReference type="ARBA" id="ARBA00022840"/>
    </source>
</evidence>
<dbReference type="RefSeq" id="WP_010007974.1">
    <property type="nucleotide sequence ID" value="NZ_JAGYGP010000001.1"/>
</dbReference>
<evidence type="ECO:0000313" key="10">
    <source>
        <dbReference type="EMBL" id="TDG67944.1"/>
    </source>
</evidence>
<name>A0A4R5N8W1_9LACO</name>
<reference evidence="10 11" key="1">
    <citation type="journal article" date="2019" name="Appl. Microbiol. Biotechnol.">
        <title>Uncovering carbohydrate metabolism through a genotype-phenotype association study of 56 lactic acid bacteria genomes.</title>
        <authorList>
            <person name="Buron-Moles G."/>
            <person name="Chailyan A."/>
            <person name="Dolejs I."/>
            <person name="Forster J."/>
            <person name="Miks M.H."/>
        </authorList>
    </citation>
    <scope>NUCLEOTIDE SEQUENCE [LARGE SCALE GENOMIC DNA]</scope>
    <source>
        <strain evidence="10 11">ATCC 700006</strain>
    </source>
</reference>
<keyword evidence="3" id="KW-1003">Cell membrane</keyword>
<dbReference type="CDD" id="cd03220">
    <property type="entry name" value="ABC_KpsT_Wzt"/>
    <property type="match status" value="1"/>
</dbReference>
<evidence type="ECO:0000256" key="3">
    <source>
        <dbReference type="ARBA" id="ARBA00022475"/>
    </source>
</evidence>
<feature type="domain" description="ABC transporter" evidence="9">
    <location>
        <begin position="15"/>
        <end position="248"/>
    </location>
</feature>
<evidence type="ECO:0000313" key="11">
    <source>
        <dbReference type="Proteomes" id="UP000295681"/>
    </source>
</evidence>
<sequence length="327" mass="36665">MPDEKKLKVSAKYITKTFDLGKTKSEKIRAILNPLSKGPQKFWALKGINFDVYEGDVVGIVGVNGSGKSTLLNILSGLLLPASGELTINGETSMLTIGAGLRGNLTGRENIRLKSLMMGRTNKEIDEQMDEIVEFSDLGDFIDQPVKDYSSGMKSKLGFSIAVHQDPDILIIDEALSVGDQTFSQKALAKMNEFKAQGKTIFFVSHSMRQVRDFTDKTIWIQYGEMRAMGPTEEIVKDYEKWNSWFKGLGNKEKSDYQKQQKAKQVSFNEQELAKRISNDERLSAEDKQRLSTHLAVGDYLPVTSWVVLAAATVGFLFTIYQYVMWG</sequence>
<keyword evidence="6" id="KW-1278">Translocase</keyword>